<dbReference type="AlphaFoldDB" id="A0AAQ4CML4"/>
<keyword evidence="2" id="KW-1185">Reference proteome</keyword>
<proteinExistence type="predicted"/>
<evidence type="ECO:0000313" key="1">
    <source>
        <dbReference type="EMBL" id="BDB97045.1"/>
    </source>
</evidence>
<name>A0AAQ4CML4_9CREN</name>
<dbReference type="InterPro" id="IPR036188">
    <property type="entry name" value="FAD/NAD-bd_sf"/>
</dbReference>
<dbReference type="Proteomes" id="UP001319921">
    <property type="component" value="Chromosome"/>
</dbReference>
<accession>A0AAQ4CML4</accession>
<reference evidence="1 2" key="1">
    <citation type="journal article" date="2022" name="Microbiol. Resour. Announc.">
        <title>Complete Genome Sequence of the Hyperthermophilic and Acidophilic Archaeon Saccharolobus caldissimus Strain HS-3T.</title>
        <authorList>
            <person name="Sakai H.D."/>
            <person name="Kurosawa N."/>
        </authorList>
    </citation>
    <scope>NUCLEOTIDE SEQUENCE [LARGE SCALE GENOMIC DNA]</scope>
    <source>
        <strain evidence="1 2">JCM32116</strain>
    </source>
</reference>
<sequence>MTIIIIGAGLTGLLLNRRVNADLILEEQPTIGGVYAFDKILDKEIPYVPPILDNPLYEKFEIRYKEYDTIIYYKKYEHYKDKICKNCDELPKWITFDNMKKFYIIENLPSFLYSLAKNSRILKEYPIRIDDKRIITNKGNIIKYDKIYNTGSYKRISKLLGFKNSSLNFLSSLVMLIITRKNNVKPWNVYISGDSADSFSTIIRLDDIFDEFEIYYIYSFMSFNERKIDSDRILLDLKRRQIINPNDIIAFRVKLISEAILFGSTSNEKIPYPIINCGRLGEWKNYNITEIISRIQSC</sequence>
<protein>
    <submittedName>
        <fullName evidence="1">Uncharacterized protein</fullName>
    </submittedName>
</protein>
<organism evidence="1 2">
    <name type="scientific">Saccharolobus caldissimus</name>
    <dbReference type="NCBI Taxonomy" id="1702097"/>
    <lineage>
        <taxon>Archaea</taxon>
        <taxon>Thermoproteota</taxon>
        <taxon>Thermoprotei</taxon>
        <taxon>Sulfolobales</taxon>
        <taxon>Sulfolobaceae</taxon>
        <taxon>Saccharolobus</taxon>
    </lineage>
</organism>
<dbReference type="KEGG" id="scas:SACC_00620"/>
<dbReference type="SUPFAM" id="SSF51905">
    <property type="entry name" value="FAD/NAD(P)-binding domain"/>
    <property type="match status" value="1"/>
</dbReference>
<dbReference type="GeneID" id="68864774"/>
<evidence type="ECO:0000313" key="2">
    <source>
        <dbReference type="Proteomes" id="UP001319921"/>
    </source>
</evidence>
<dbReference type="RefSeq" id="WP_229571078.1">
    <property type="nucleotide sequence ID" value="NZ_AP025226.1"/>
</dbReference>
<dbReference type="EMBL" id="AP025226">
    <property type="protein sequence ID" value="BDB97045.1"/>
    <property type="molecule type" value="Genomic_DNA"/>
</dbReference>
<gene>
    <name evidence="1" type="ORF">SACC_00620</name>
</gene>